<gene>
    <name evidence="1" type="ORF">HMPREF3226_01199</name>
</gene>
<keyword evidence="2" id="KW-1185">Reference proteome</keyword>
<proteinExistence type="predicted"/>
<dbReference type="EMBL" id="LRQG01000092">
    <property type="protein sequence ID" value="KXA39364.1"/>
    <property type="molecule type" value="Genomic_DNA"/>
</dbReference>
<sequence length="46" mass="5149">MRLEVAINYDRVADDSKWDGLKGYLTNTDISTDNNKNQTTSEQGGL</sequence>
<reference evidence="2" key="1">
    <citation type="submission" date="2016-01" db="EMBL/GenBank/DDBJ databases">
        <authorList>
            <person name="Mitreva M."/>
            <person name="Pepin K.H."/>
            <person name="Mihindukulasuriya K.A."/>
            <person name="Fulton R."/>
            <person name="Fronick C."/>
            <person name="O'Laughlin M."/>
            <person name="Miner T."/>
            <person name="Herter B."/>
            <person name="Rosa B.A."/>
            <person name="Cordes M."/>
            <person name="Tomlinson C."/>
            <person name="Wollam A."/>
            <person name="Palsikar V.B."/>
            <person name="Mardis E.R."/>
            <person name="Wilson R.K."/>
        </authorList>
    </citation>
    <scope>NUCLEOTIDE SEQUENCE [LARGE SCALE GENOMIC DNA]</scope>
    <source>
        <strain evidence="2">MJR7716</strain>
    </source>
</reference>
<dbReference type="RefSeq" id="WP_231728304.1">
    <property type="nucleotide sequence ID" value="NZ_KQ957245.1"/>
</dbReference>
<evidence type="ECO:0000313" key="2">
    <source>
        <dbReference type="Proteomes" id="UP000070533"/>
    </source>
</evidence>
<comment type="caution">
    <text evidence="1">The sequence shown here is derived from an EMBL/GenBank/DDBJ whole genome shotgun (WGS) entry which is preliminary data.</text>
</comment>
<organism evidence="1 2">
    <name type="scientific">Prevotella corporis</name>
    <dbReference type="NCBI Taxonomy" id="28128"/>
    <lineage>
        <taxon>Bacteria</taxon>
        <taxon>Pseudomonadati</taxon>
        <taxon>Bacteroidota</taxon>
        <taxon>Bacteroidia</taxon>
        <taxon>Bacteroidales</taxon>
        <taxon>Prevotellaceae</taxon>
        <taxon>Prevotella</taxon>
    </lineage>
</organism>
<name>A0A133Q913_9BACT</name>
<dbReference type="PATRIC" id="fig|28128.5.peg.1221"/>
<accession>A0A133Q913</accession>
<evidence type="ECO:0000313" key="1">
    <source>
        <dbReference type="EMBL" id="KXA39364.1"/>
    </source>
</evidence>
<dbReference type="Proteomes" id="UP000070533">
    <property type="component" value="Unassembled WGS sequence"/>
</dbReference>
<protein>
    <submittedName>
        <fullName evidence="1">Uncharacterized protein</fullName>
    </submittedName>
</protein>
<dbReference type="AlphaFoldDB" id="A0A133Q913"/>